<feature type="domain" description="C2H2-type" evidence="8">
    <location>
        <begin position="653"/>
        <end position="681"/>
    </location>
</feature>
<name>A0A1Q3F1F6_CULTA</name>
<keyword evidence="3 5" id="KW-0863">Zinc-finger</keyword>
<dbReference type="SUPFAM" id="SSF57667">
    <property type="entry name" value="beta-beta-alpha zinc fingers"/>
    <property type="match status" value="4"/>
</dbReference>
<proteinExistence type="predicted"/>
<feature type="region of interest" description="Disordered" evidence="7">
    <location>
        <begin position="684"/>
        <end position="730"/>
    </location>
</feature>
<dbReference type="SMART" id="SM00355">
    <property type="entry name" value="ZnF_C2H2"/>
    <property type="match status" value="16"/>
</dbReference>
<dbReference type="SUPFAM" id="SSF57716">
    <property type="entry name" value="Glucocorticoid receptor-like (DNA-binding domain)"/>
    <property type="match status" value="1"/>
</dbReference>
<dbReference type="PROSITE" id="PS50157">
    <property type="entry name" value="ZINC_FINGER_C2H2_2"/>
    <property type="match status" value="9"/>
</dbReference>
<dbReference type="Gene3D" id="3.30.160.60">
    <property type="entry name" value="Classic Zinc Finger"/>
    <property type="match status" value="6"/>
</dbReference>
<evidence type="ECO:0000256" key="4">
    <source>
        <dbReference type="ARBA" id="ARBA00022833"/>
    </source>
</evidence>
<protein>
    <recommendedName>
        <fullName evidence="11">C2h2-type zn-finger protein</fullName>
    </recommendedName>
</protein>
<feature type="domain" description="C2H2-type" evidence="8">
    <location>
        <begin position="144"/>
        <end position="172"/>
    </location>
</feature>
<feature type="binding site" evidence="6">
    <location>
        <position position="61"/>
    </location>
    <ligand>
        <name>Zn(2+)</name>
        <dbReference type="ChEBI" id="CHEBI:29105"/>
    </ligand>
</feature>
<keyword evidence="4 6" id="KW-0862">Zinc</keyword>
<evidence type="ECO:0000313" key="10">
    <source>
        <dbReference type="EMBL" id="JAV21385.1"/>
    </source>
</evidence>
<feature type="binding site" evidence="6">
    <location>
        <position position="64"/>
    </location>
    <ligand>
        <name>Zn(2+)</name>
        <dbReference type="ChEBI" id="CHEBI:29105"/>
    </ligand>
</feature>
<dbReference type="PROSITE" id="PS00028">
    <property type="entry name" value="ZINC_FINGER_C2H2_1"/>
    <property type="match status" value="10"/>
</dbReference>
<dbReference type="GO" id="GO:0008270">
    <property type="term" value="F:zinc ion binding"/>
    <property type="evidence" value="ECO:0007669"/>
    <property type="project" value="UniProtKB-UniRule"/>
</dbReference>
<dbReference type="Pfam" id="PF07776">
    <property type="entry name" value="zf-AD"/>
    <property type="match status" value="1"/>
</dbReference>
<feature type="domain" description="C2H2-type" evidence="8">
    <location>
        <begin position="353"/>
        <end position="377"/>
    </location>
</feature>
<feature type="domain" description="C2H2-type" evidence="8">
    <location>
        <begin position="620"/>
        <end position="650"/>
    </location>
</feature>
<feature type="domain" description="C2H2-type" evidence="8">
    <location>
        <begin position="317"/>
        <end position="345"/>
    </location>
</feature>
<dbReference type="GO" id="GO:0005634">
    <property type="term" value="C:nucleus"/>
    <property type="evidence" value="ECO:0007669"/>
    <property type="project" value="InterPro"/>
</dbReference>
<feature type="region of interest" description="Disordered" evidence="7">
    <location>
        <begin position="85"/>
        <end position="105"/>
    </location>
</feature>
<dbReference type="InterPro" id="IPR036236">
    <property type="entry name" value="Znf_C2H2_sf"/>
</dbReference>
<evidence type="ECO:0000256" key="6">
    <source>
        <dbReference type="PROSITE-ProRule" id="PRU01263"/>
    </source>
</evidence>
<dbReference type="PANTHER" id="PTHR24379:SF127">
    <property type="entry name" value="BLOODY FINGERS-RELATED"/>
    <property type="match status" value="1"/>
</dbReference>
<dbReference type="PROSITE" id="PS51915">
    <property type="entry name" value="ZAD"/>
    <property type="match status" value="1"/>
</dbReference>
<evidence type="ECO:0000256" key="7">
    <source>
        <dbReference type="SAM" id="MobiDB-lite"/>
    </source>
</evidence>
<dbReference type="PANTHER" id="PTHR24379">
    <property type="entry name" value="KRAB AND ZINC FINGER DOMAIN-CONTAINING"/>
    <property type="match status" value="1"/>
</dbReference>
<feature type="domain" description="ZAD" evidence="9">
    <location>
        <begin position="2"/>
        <end position="88"/>
    </location>
</feature>
<feature type="compositionally biased region" description="Acidic residues" evidence="7">
    <location>
        <begin position="710"/>
        <end position="723"/>
    </location>
</feature>
<evidence type="ECO:0000256" key="1">
    <source>
        <dbReference type="ARBA" id="ARBA00022723"/>
    </source>
</evidence>
<evidence type="ECO:0000256" key="5">
    <source>
        <dbReference type="PROSITE-ProRule" id="PRU00042"/>
    </source>
</evidence>
<keyword evidence="2" id="KW-0677">Repeat</keyword>
<evidence type="ECO:0008006" key="11">
    <source>
        <dbReference type="Google" id="ProtNLM"/>
    </source>
</evidence>
<dbReference type="InterPro" id="IPR012934">
    <property type="entry name" value="Znf_AD"/>
</dbReference>
<reference evidence="10" key="1">
    <citation type="submission" date="2017-01" db="EMBL/GenBank/DDBJ databases">
        <title>A deep insight into the sialotranscriptome of adult male and female Cluex tarsalis mosquitoes.</title>
        <authorList>
            <person name="Ribeiro J.M."/>
            <person name="Moreira F."/>
            <person name="Bernard K.A."/>
            <person name="Calvo E."/>
        </authorList>
    </citation>
    <scope>NUCLEOTIDE SEQUENCE</scope>
    <source>
        <strain evidence="10">Kern County</strain>
        <tissue evidence="10">Salivary glands</tissue>
    </source>
</reference>
<evidence type="ECO:0000256" key="2">
    <source>
        <dbReference type="ARBA" id="ARBA00022737"/>
    </source>
</evidence>
<feature type="binding site" evidence="6">
    <location>
        <position position="4"/>
    </location>
    <ligand>
        <name>Zn(2+)</name>
        <dbReference type="ChEBI" id="CHEBI:29105"/>
    </ligand>
</feature>
<evidence type="ECO:0000259" key="8">
    <source>
        <dbReference type="PROSITE" id="PS50157"/>
    </source>
</evidence>
<evidence type="ECO:0000259" key="9">
    <source>
        <dbReference type="PROSITE" id="PS51915"/>
    </source>
</evidence>
<feature type="domain" description="C2H2-type" evidence="8">
    <location>
        <begin position="479"/>
        <end position="506"/>
    </location>
</feature>
<feature type="domain" description="C2H2-type" evidence="8">
    <location>
        <begin position="536"/>
        <end position="563"/>
    </location>
</feature>
<feature type="domain" description="C2H2-type" evidence="8">
    <location>
        <begin position="564"/>
        <end position="591"/>
    </location>
</feature>
<evidence type="ECO:0000256" key="3">
    <source>
        <dbReference type="ARBA" id="ARBA00022771"/>
    </source>
</evidence>
<organism evidence="10">
    <name type="scientific">Culex tarsalis</name>
    <name type="common">Encephalitis mosquito</name>
    <dbReference type="NCBI Taxonomy" id="7177"/>
    <lineage>
        <taxon>Eukaryota</taxon>
        <taxon>Metazoa</taxon>
        <taxon>Ecdysozoa</taxon>
        <taxon>Arthropoda</taxon>
        <taxon>Hexapoda</taxon>
        <taxon>Insecta</taxon>
        <taxon>Pterygota</taxon>
        <taxon>Neoptera</taxon>
        <taxon>Endopterygota</taxon>
        <taxon>Diptera</taxon>
        <taxon>Nematocera</taxon>
        <taxon>Culicoidea</taxon>
        <taxon>Culicidae</taxon>
        <taxon>Culicinae</taxon>
        <taxon>Culicini</taxon>
        <taxon>Culex</taxon>
        <taxon>Culex</taxon>
    </lineage>
</organism>
<accession>A0A1Q3F1F6</accession>
<sequence>MNVCRICLCDESVAFDRFLVDIFPSILQQNDENPKFSVPSALQAICGIKLTESDTGPKRICLECRSRLEEALNLRRLALRSQEKLATRSSTGEPASELPGEPSSDVQWIKVEPVMPWLDDAESDDLSHTEQDVGEEEAPPDGLLVCCGCDATFDDERALLKHSKEVHFPGAPVDVPPEKALCRVCYALFVSTQVLEVHWSGKSGGRVVRVCPQCEKRFWSKERYEGHHCSRSREEEESFRCCGCDFQTADESIFKWHSKCHRNAERRVRNEERVKALPILCSICAGRFQTNEELMVHRNEHARVEMTSKPKVNPIELSCCGCLSVYKTAEEVKEHQRQVHAPEREDRVGANEYECGNCYKRFPHQTHLKKHANVRRHFTCSKCPAMRHSVQDMLQHLASHDGPKSYWCCGCRLNRERFDTPEELERHSREVHAAQPKFYHKVANVEEQRPFECKTCFRRYPSEKLLRKHMVVTYAKESYVCDTCGKPFSQSQAFETHLATHRETSDYPCPICSKKFKHETTARACELRHLRQTVDYSCNICGGKFASSSHLKSHLISHSETTPFSCSICGLRFKRKTSLRMHMVYHGSDRNFRCPYCPSQFYTGSTLEKHLIQHTGIYPYECDFPGCGAKFRPRLKYIQHFEEAHMADSARLFRCHLCEQRFSRDHFLSNHLKYAHQIEPQDRGWRGKFKRKSQPRVGPSGGGPAAPEGTVEEGEDDDDEEMAEAVGYIR</sequence>
<dbReference type="SMART" id="SM00868">
    <property type="entry name" value="zf-AD"/>
    <property type="match status" value="2"/>
</dbReference>
<feature type="domain" description="C2H2-type" evidence="8">
    <location>
        <begin position="592"/>
        <end position="619"/>
    </location>
</feature>
<dbReference type="Pfam" id="PF00096">
    <property type="entry name" value="zf-C2H2"/>
    <property type="match status" value="2"/>
</dbReference>
<keyword evidence="1 6" id="KW-0479">Metal-binding</keyword>
<dbReference type="Pfam" id="PF13912">
    <property type="entry name" value="zf-C2H2_6"/>
    <property type="match status" value="2"/>
</dbReference>
<dbReference type="AlphaFoldDB" id="A0A1Q3F1F6"/>
<dbReference type="EMBL" id="GFDL01013660">
    <property type="protein sequence ID" value="JAV21385.1"/>
    <property type="molecule type" value="Transcribed_RNA"/>
</dbReference>
<dbReference type="InterPro" id="IPR013087">
    <property type="entry name" value="Znf_C2H2_type"/>
</dbReference>
<feature type="binding site" evidence="6">
    <location>
        <position position="7"/>
    </location>
    <ligand>
        <name>Zn(2+)</name>
        <dbReference type="ChEBI" id="CHEBI:29105"/>
    </ligand>
</feature>